<evidence type="ECO:0000313" key="2">
    <source>
        <dbReference type="EMBL" id="SFF98868.1"/>
    </source>
</evidence>
<organism evidence="2 3">
    <name type="scientific">Halobacillus alkaliphilus</name>
    <dbReference type="NCBI Taxonomy" id="396056"/>
    <lineage>
        <taxon>Bacteria</taxon>
        <taxon>Bacillati</taxon>
        <taxon>Bacillota</taxon>
        <taxon>Bacilli</taxon>
        <taxon>Bacillales</taxon>
        <taxon>Bacillaceae</taxon>
        <taxon>Halobacillus</taxon>
    </lineage>
</organism>
<keyword evidence="1" id="KW-0175">Coiled coil</keyword>
<reference evidence="3" key="1">
    <citation type="submission" date="2016-10" db="EMBL/GenBank/DDBJ databases">
        <authorList>
            <person name="Varghese N."/>
            <person name="Submissions S."/>
        </authorList>
    </citation>
    <scope>NUCLEOTIDE SEQUENCE [LARGE SCALE GENOMIC DNA]</scope>
    <source>
        <strain evidence="3">FP5</strain>
    </source>
</reference>
<dbReference type="Proteomes" id="UP000198897">
    <property type="component" value="Unassembled WGS sequence"/>
</dbReference>
<protein>
    <submittedName>
        <fullName evidence="2">Uncharacterized protein</fullName>
    </submittedName>
</protein>
<dbReference type="EMBL" id="FOOG01000017">
    <property type="protein sequence ID" value="SFF98868.1"/>
    <property type="molecule type" value="Genomic_DNA"/>
</dbReference>
<name>A0A1I2N5Y9_9BACI</name>
<evidence type="ECO:0000313" key="3">
    <source>
        <dbReference type="Proteomes" id="UP000198897"/>
    </source>
</evidence>
<keyword evidence="3" id="KW-1185">Reference proteome</keyword>
<evidence type="ECO:0000256" key="1">
    <source>
        <dbReference type="SAM" id="Coils"/>
    </source>
</evidence>
<feature type="coiled-coil region" evidence="1">
    <location>
        <begin position="98"/>
        <end position="130"/>
    </location>
</feature>
<sequence length="636" mass="76698">MRSVDSKKKINFIKSYWLDTLNINVYKYDENKLSNLNTYLLELTNVISSIKMDNSKYEKKKFGLVYIVEDLYSYLKQNIYFVKHYNKHGEIDYLSKMLERVLNAKNKENIKKQVLELEKLASNLQKIQENNIKLLFNELIYYIYSSVKLEDTYEYVKSLVMDLVIEIILDGYPIEYLIKEVYKETEFDFSTMSNYSLSLKEQFENKRTSFTQNKKMNKYTFIFRIDNLKSIQPFTIKGYTFYNPLRESHNRYFKNINTLFAEEGLMRKEEVEYLRNSPRMGKQDRSFFNIVQHTDLHVRVNTRHWNEIKAKQEVLKELEEIVTYIRFVYDISNIRVSEKNVTISGLKKSYPLWRDGRNIDKYLATNYRDLNIFRNKINELEDEDNLINKLFRVNDNSRQYLLNSLNSFHLGIDQSSTVNKFHHYWISAESLLANKKVGNIKSEIINTYSEHLTYYYYYIELVDIYNMIFAEFKYYYHNKETQKIEFPNEISSIEDLGDFYNYINLRVFSQNLRVFPEYIRNEYLIYRIDKFASLNENIETRVKFNARLKKTYQRQLSKIYSLRNQMFHNGSKDYTVIGFYTDWLESLLHALFGTIRNNLRDDGISNEGNYLDINYEQFVKFLRNSPANIIEFYISD</sequence>
<gene>
    <name evidence="2" type="ORF">SAMN05216353_11751</name>
</gene>
<accession>A0A1I2N5Y9</accession>
<proteinExistence type="predicted"/>
<dbReference type="RefSeq" id="WP_089752058.1">
    <property type="nucleotide sequence ID" value="NZ_FOOG01000017.1"/>
</dbReference>
<dbReference type="AlphaFoldDB" id="A0A1I2N5Y9"/>